<evidence type="ECO:0000313" key="7">
    <source>
        <dbReference type="EMBL" id="ALN98237.1"/>
    </source>
</evidence>
<keyword evidence="5 6" id="KW-0946">Virion</keyword>
<evidence type="ECO:0000256" key="4">
    <source>
        <dbReference type="ARBA" id="ARBA00022561"/>
    </source>
</evidence>
<dbReference type="EMBL" id="KT027935">
    <property type="protein sequence ID" value="ALN98237.1"/>
    <property type="molecule type" value="Genomic_DNA"/>
</dbReference>
<sequence>MPWLWRPQRYNWRQRYPRRTRPYRRRPLRRRRPRGPFRRRRRYRWVRRRRFYKKKLKSLIIRQFQPETIKKCHIKGIICLFQAGIGRLHNNWGQYQQSYVPPLWPGGGGWSILVFSLNALWAERERLRNVWTKSNDALPLARYIGAKLKFYRNQDLDYIVHWSTCYPMTDSEQHHLISQPSMMLMLRHKLIVTSQKKNPRAKPYIIKRIKPPTQMTNRWFFQKDICNTGLLLLQTTGIDTDRYYLNPYSKNNCATLWSLNTVVFKNRNFQLTEMGTTQWCPKDDYYMYATHNGHTTTTELQIKDLIYLGNPTVYQPGTPIGNQKWENYNKIENFGSPFWHEYHTRDRRVWISKTKPSELLNKPSETKLDTLVTEMSQDIYTECRYNPNRDTGQGNRVFLLKNTRNEKNWDPPQDPNLILDGYPLWLSLWGWVDYQRKLHVAQQIDFNYILVIISDFFETKLPAYVFLDTTFIEGQAPYNATETLQDSNRLHYYPKYKFQMNSIEELCLTGPAVPKLSNRSIEAHMEYYFTFKWGGCPAKIENITDPCNQPKFPVPDNLLQTTTLQNPTTDPIYNLWTWDQRRETITKTAAKRITKDIDSKKTLFTDQTLDPPLQQTGKTFQELLQTSDETSSEEEEKETLQQQLLRHRHRQQQLKHSIKHLLRKLNNPE</sequence>
<comment type="subcellular location">
    <subcellularLocation>
        <location evidence="1 6">Virion</location>
    </subcellularLocation>
</comment>
<evidence type="ECO:0000256" key="6">
    <source>
        <dbReference type="RuleBase" id="RU361230"/>
    </source>
</evidence>
<evidence type="ECO:0000256" key="2">
    <source>
        <dbReference type="ARBA" id="ARBA00006131"/>
    </source>
</evidence>
<organism evidence="7">
    <name type="scientific">Chimpanzee anellovirus</name>
    <dbReference type="NCBI Taxonomy" id="1743410"/>
    <lineage>
        <taxon>Viruses</taxon>
        <taxon>Monodnaviria</taxon>
        <taxon>Shotokuvirae</taxon>
        <taxon>Commensaviricota</taxon>
        <taxon>Cardeaviricetes</taxon>
        <taxon>Sanitavirales</taxon>
        <taxon>Anelloviridae</taxon>
    </lineage>
</organism>
<dbReference type="InterPro" id="IPR004219">
    <property type="entry name" value="TTvirus_Unk"/>
</dbReference>
<dbReference type="GO" id="GO:0039615">
    <property type="term" value="C:T=1 icosahedral viral capsid"/>
    <property type="evidence" value="ECO:0007669"/>
    <property type="project" value="UniProtKB-UniRule"/>
</dbReference>
<dbReference type="Pfam" id="PF02956">
    <property type="entry name" value="TT_ORF1"/>
    <property type="match status" value="1"/>
</dbReference>
<evidence type="ECO:0000256" key="1">
    <source>
        <dbReference type="ARBA" id="ARBA00004328"/>
    </source>
</evidence>
<keyword evidence="3 6" id="KW-1140">T=1 icosahedral capsid protein</keyword>
<proteinExistence type="inferred from homology"/>
<comment type="similarity">
    <text evidence="2 6">Belongs to the anelloviridae capsid protein family.</text>
</comment>
<keyword evidence="4 6" id="KW-0167">Capsid protein</keyword>
<accession>A0A0S2GME8</accession>
<protein>
    <recommendedName>
        <fullName evidence="6">Capsid protein</fullName>
    </recommendedName>
</protein>
<evidence type="ECO:0000256" key="3">
    <source>
        <dbReference type="ARBA" id="ARBA00022431"/>
    </source>
</evidence>
<reference evidence="7" key="1">
    <citation type="journal article" date="2015" name="Virology">
        <title>New species of Torque Teno miniviruses infecting gorillas and chimpanzees.</title>
        <authorList>
            <person name="Hrazdilova K."/>
            <person name="Slaninkova E."/>
            <person name="Brozova K."/>
            <person name="Modry D."/>
            <person name="Vodicka R."/>
            <person name="Celer V."/>
        </authorList>
    </citation>
    <scope>NUCLEOTIDE SEQUENCE</scope>
    <source>
        <strain evidence="7">Cpz1cl1</strain>
    </source>
</reference>
<evidence type="ECO:0000256" key="5">
    <source>
        <dbReference type="ARBA" id="ARBA00022844"/>
    </source>
</evidence>
<name>A0A0S2GME8_9VIRU</name>
<comment type="function">
    <text evidence="6">Self-assembles to form an icosahedral capsid.</text>
</comment>